<evidence type="ECO:0000313" key="1">
    <source>
        <dbReference type="EMBL" id="MSB21986.1"/>
    </source>
</evidence>
<organism evidence="1 2">
    <name type="scientific">Flavonifractor plautii</name>
    <name type="common">Fusobacterium plautii</name>
    <dbReference type="NCBI Taxonomy" id="292800"/>
    <lineage>
        <taxon>Bacteria</taxon>
        <taxon>Bacillati</taxon>
        <taxon>Bacillota</taxon>
        <taxon>Clostridia</taxon>
        <taxon>Eubacteriales</taxon>
        <taxon>Oscillospiraceae</taxon>
        <taxon>Flavonifractor</taxon>
    </lineage>
</organism>
<reference evidence="1 2" key="1">
    <citation type="journal article" date="2019" name="Nat. Med.">
        <title>A library of human gut bacterial isolates paired with longitudinal multiomics data enables mechanistic microbiome research.</title>
        <authorList>
            <person name="Poyet M."/>
            <person name="Groussin M."/>
            <person name="Gibbons S.M."/>
            <person name="Avila-Pacheco J."/>
            <person name="Jiang X."/>
            <person name="Kearney S.M."/>
            <person name="Perrotta A.R."/>
            <person name="Berdy B."/>
            <person name="Zhao S."/>
            <person name="Lieberman T.D."/>
            <person name="Swanson P.K."/>
            <person name="Smith M."/>
            <person name="Roesemann S."/>
            <person name="Alexander J.E."/>
            <person name="Rich S.A."/>
            <person name="Livny J."/>
            <person name="Vlamakis H."/>
            <person name="Clish C."/>
            <person name="Bullock K."/>
            <person name="Deik A."/>
            <person name="Scott J."/>
            <person name="Pierce K.A."/>
            <person name="Xavier R.J."/>
            <person name="Alm E.J."/>
        </authorList>
    </citation>
    <scope>NUCLEOTIDE SEQUENCE [LARGE SCALE GENOMIC DNA]</scope>
    <source>
        <strain evidence="1 2">BIOML-A2</strain>
    </source>
</reference>
<protein>
    <submittedName>
        <fullName evidence="1">Uncharacterized protein</fullName>
    </submittedName>
</protein>
<proteinExistence type="predicted"/>
<dbReference type="AlphaFoldDB" id="A0A6I2R9U7"/>
<dbReference type="EMBL" id="WKPR01000030">
    <property type="protein sequence ID" value="MSB21986.1"/>
    <property type="molecule type" value="Genomic_DNA"/>
</dbReference>
<evidence type="ECO:0000313" key="2">
    <source>
        <dbReference type="Proteomes" id="UP000434475"/>
    </source>
</evidence>
<name>A0A6I2R9U7_FLAPL</name>
<comment type="caution">
    <text evidence="1">The sequence shown here is derived from an EMBL/GenBank/DDBJ whole genome shotgun (WGS) entry which is preliminary data.</text>
</comment>
<gene>
    <name evidence="1" type="ORF">GKE97_21145</name>
</gene>
<dbReference type="Proteomes" id="UP000434475">
    <property type="component" value="Unassembled WGS sequence"/>
</dbReference>
<accession>A0A6I2R9U7</accession>
<sequence length="86" mass="9788">MFVSYPAVYMTRGELVAGLKQLTDEYKLKSATEDEIREVLSLWKKNCPNLLLDIEGHRPNELAPRVKKLIGAKRSVVIQTLLDMSD</sequence>
<dbReference type="RefSeq" id="WP_133248347.1">
    <property type="nucleotide sequence ID" value="NZ_JAQLWY010000025.1"/>
</dbReference>